<name>A0A0F9WJD9_9ZZZZ</name>
<proteinExistence type="predicted"/>
<reference evidence="2" key="1">
    <citation type="journal article" date="2015" name="Nature">
        <title>Complex archaea that bridge the gap between prokaryotes and eukaryotes.</title>
        <authorList>
            <person name="Spang A."/>
            <person name="Saw J.H."/>
            <person name="Jorgensen S.L."/>
            <person name="Zaremba-Niedzwiedzka K."/>
            <person name="Martijn J."/>
            <person name="Lind A.E."/>
            <person name="van Eijk R."/>
            <person name="Schleper C."/>
            <person name="Guy L."/>
            <person name="Ettema T.J."/>
        </authorList>
    </citation>
    <scope>NUCLEOTIDE SEQUENCE</scope>
</reference>
<comment type="caution">
    <text evidence="2">The sequence shown here is derived from an EMBL/GenBank/DDBJ whole genome shotgun (WGS) entry which is preliminary data.</text>
</comment>
<accession>A0A0F9WJD9</accession>
<organism evidence="2">
    <name type="scientific">marine sediment metagenome</name>
    <dbReference type="NCBI Taxonomy" id="412755"/>
    <lineage>
        <taxon>unclassified sequences</taxon>
        <taxon>metagenomes</taxon>
        <taxon>ecological metagenomes</taxon>
    </lineage>
</organism>
<sequence length="114" mass="12539">MIKRCFIFAVALMIALQSVTSIAYEEQLHHASAPHHEHSLASAEVEKEVHKSNPSQNESHHSSADCHHNHNCFHMGLVIPQTSLASTVEASVVLVYRASLLKGIHPPLLRPPIA</sequence>
<dbReference type="AlphaFoldDB" id="A0A0F9WJD9"/>
<dbReference type="EMBL" id="LAZR01000001">
    <property type="protein sequence ID" value="KKO12668.1"/>
    <property type="molecule type" value="Genomic_DNA"/>
</dbReference>
<protein>
    <submittedName>
        <fullName evidence="2">Uncharacterized protein</fullName>
    </submittedName>
</protein>
<gene>
    <name evidence="2" type="ORF">LCGC14_0006840</name>
</gene>
<evidence type="ECO:0000313" key="2">
    <source>
        <dbReference type="EMBL" id="KKO12668.1"/>
    </source>
</evidence>
<feature type="compositionally biased region" description="Basic and acidic residues" evidence="1">
    <location>
        <begin position="33"/>
        <end position="51"/>
    </location>
</feature>
<feature type="region of interest" description="Disordered" evidence="1">
    <location>
        <begin position="33"/>
        <end position="64"/>
    </location>
</feature>
<evidence type="ECO:0000256" key="1">
    <source>
        <dbReference type="SAM" id="MobiDB-lite"/>
    </source>
</evidence>